<organism evidence="6">
    <name type="scientific">uncultured Microbacterium sp</name>
    <dbReference type="NCBI Taxonomy" id="191216"/>
    <lineage>
        <taxon>Bacteria</taxon>
        <taxon>Bacillati</taxon>
        <taxon>Actinomycetota</taxon>
        <taxon>Actinomycetes</taxon>
        <taxon>Micrococcales</taxon>
        <taxon>Microbacteriaceae</taxon>
        <taxon>Microbacterium</taxon>
        <taxon>environmental samples</taxon>
    </lineage>
</organism>
<feature type="compositionally biased region" description="Polar residues" evidence="4">
    <location>
        <begin position="259"/>
        <end position="269"/>
    </location>
</feature>
<evidence type="ECO:0000313" key="6">
    <source>
        <dbReference type="EMBL" id="SBS73210.1"/>
    </source>
</evidence>
<evidence type="ECO:0000256" key="3">
    <source>
        <dbReference type="ARBA" id="ARBA00023163"/>
    </source>
</evidence>
<gene>
    <name evidence="6" type="ORF">MIPYR_40042</name>
</gene>
<dbReference type="GO" id="GO:0003677">
    <property type="term" value="F:DNA binding"/>
    <property type="evidence" value="ECO:0007669"/>
    <property type="project" value="UniProtKB-KW"/>
</dbReference>
<dbReference type="InterPro" id="IPR000847">
    <property type="entry name" value="LysR_HTH_N"/>
</dbReference>
<proteinExistence type="predicted"/>
<evidence type="ECO:0000256" key="4">
    <source>
        <dbReference type="SAM" id="MobiDB-lite"/>
    </source>
</evidence>
<dbReference type="PANTHER" id="PTHR30579:SF2">
    <property type="entry name" value="HTH-TYPE TRANSCRIPTIONAL REGULATOR ARGP"/>
    <property type="match status" value="1"/>
</dbReference>
<dbReference type="AlphaFoldDB" id="A0A1Y5P6S0"/>
<dbReference type="Gene3D" id="3.40.190.290">
    <property type="match status" value="1"/>
</dbReference>
<feature type="region of interest" description="Disordered" evidence="4">
    <location>
        <begin position="256"/>
        <end position="282"/>
    </location>
</feature>
<dbReference type="NCBIfam" id="NF002964">
    <property type="entry name" value="PRK03635.1"/>
    <property type="match status" value="1"/>
</dbReference>
<dbReference type="GO" id="GO:0003700">
    <property type="term" value="F:DNA-binding transcription factor activity"/>
    <property type="evidence" value="ECO:0007669"/>
    <property type="project" value="InterPro"/>
</dbReference>
<dbReference type="InterPro" id="IPR005119">
    <property type="entry name" value="LysR_subst-bd"/>
</dbReference>
<reference evidence="6" key="1">
    <citation type="submission" date="2016-03" db="EMBL/GenBank/DDBJ databases">
        <authorList>
            <person name="Ploux O."/>
        </authorList>
    </citation>
    <scope>NUCLEOTIDE SEQUENCE</scope>
    <source>
        <strain evidence="6">UC1</strain>
    </source>
</reference>
<keyword evidence="3" id="KW-0804">Transcription</keyword>
<evidence type="ECO:0000256" key="2">
    <source>
        <dbReference type="ARBA" id="ARBA00023125"/>
    </source>
</evidence>
<keyword evidence="1" id="KW-0805">Transcription regulation</keyword>
<keyword evidence="2" id="KW-0238">DNA-binding</keyword>
<name>A0A1Y5P6S0_9MICO</name>
<dbReference type="PROSITE" id="PS50931">
    <property type="entry name" value="HTH_LYSR"/>
    <property type="match status" value="1"/>
</dbReference>
<dbReference type="Pfam" id="PF03466">
    <property type="entry name" value="LysR_substrate"/>
    <property type="match status" value="1"/>
</dbReference>
<protein>
    <submittedName>
        <fullName evidence="6">Transcriptional regulator, ArgP family</fullName>
    </submittedName>
</protein>
<sequence length="282" mass="30880">MKLMEEQLGRVLIVRSRPVRPTEAGEAVVRLSRQISLLEQDAAAELRVGDTHAQLRVSLAADADSLATWLLDPLTHAASAHAFELELLRADPSETARLLESGRVMAVVTSENSPVAGCEISWLGALRYEPVASPVFVSEWLGDTVGGEHLDSAPFVSFDRDDELQSRWLAQRGIEPRLPPRHFVPSAHDLLRSVELGLGWAMVPTAQASAAIAAGRVVRLDGPPVRVPLYWQQWSLRSQILDGIRAEVEGEARRALDRSTASLAPSSGPHQRRGSPELQRPR</sequence>
<dbReference type="SUPFAM" id="SSF53850">
    <property type="entry name" value="Periplasmic binding protein-like II"/>
    <property type="match status" value="1"/>
</dbReference>
<feature type="domain" description="HTH lysR-type" evidence="5">
    <location>
        <begin position="1"/>
        <end position="22"/>
    </location>
</feature>
<evidence type="ECO:0000259" key="5">
    <source>
        <dbReference type="PROSITE" id="PS50931"/>
    </source>
</evidence>
<dbReference type="PANTHER" id="PTHR30579">
    <property type="entry name" value="TRANSCRIPTIONAL REGULATOR"/>
    <property type="match status" value="1"/>
</dbReference>
<dbReference type="EMBL" id="FLQR01000008">
    <property type="protein sequence ID" value="SBS73210.1"/>
    <property type="molecule type" value="Genomic_DNA"/>
</dbReference>
<dbReference type="InterPro" id="IPR050176">
    <property type="entry name" value="LTTR"/>
</dbReference>
<evidence type="ECO:0000256" key="1">
    <source>
        <dbReference type="ARBA" id="ARBA00023015"/>
    </source>
</evidence>
<accession>A0A1Y5P6S0</accession>